<feature type="region of interest" description="N-terminal hotdog fold" evidence="6">
    <location>
        <begin position="1006"/>
        <end position="1126"/>
    </location>
</feature>
<keyword evidence="1" id="KW-0596">Phosphopantetheine</keyword>
<dbReference type="Pfam" id="PF08240">
    <property type="entry name" value="ADH_N"/>
    <property type="match status" value="2"/>
</dbReference>
<dbReference type="InterPro" id="IPR014030">
    <property type="entry name" value="Ketoacyl_synth_N"/>
</dbReference>
<dbReference type="Gene3D" id="3.30.70.3290">
    <property type="match status" value="2"/>
</dbReference>
<dbReference type="Pfam" id="PF14765">
    <property type="entry name" value="PS-DH"/>
    <property type="match status" value="2"/>
</dbReference>
<dbReference type="InterPro" id="IPR050091">
    <property type="entry name" value="PKS_NRPS_Biosynth_Enz"/>
</dbReference>
<dbReference type="Pfam" id="PF08659">
    <property type="entry name" value="KR"/>
    <property type="match status" value="2"/>
</dbReference>
<dbReference type="InterPro" id="IPR049900">
    <property type="entry name" value="PKS_mFAS_DH"/>
</dbReference>
<dbReference type="Gene3D" id="3.10.129.110">
    <property type="entry name" value="Polyketide synthase dehydratase"/>
    <property type="match status" value="2"/>
</dbReference>
<dbReference type="SMART" id="SM00825">
    <property type="entry name" value="PKS_KS"/>
    <property type="match status" value="2"/>
</dbReference>
<accession>A0A7X0CA78</accession>
<dbReference type="PANTHER" id="PTHR43775:SF51">
    <property type="entry name" value="INACTIVE PHENOLPHTHIOCEROL SYNTHESIS POLYKETIDE SYNTHASE TYPE I PKS1-RELATED"/>
    <property type="match status" value="1"/>
</dbReference>
<dbReference type="Proteomes" id="UP000583800">
    <property type="component" value="Unassembled WGS sequence"/>
</dbReference>
<evidence type="ECO:0000313" key="11">
    <source>
        <dbReference type="EMBL" id="MBB6351432.1"/>
    </source>
</evidence>
<dbReference type="InterPro" id="IPR016036">
    <property type="entry name" value="Malonyl_transacylase_ACP-bd"/>
</dbReference>
<feature type="region of interest" description="Disordered" evidence="7">
    <location>
        <begin position="2594"/>
        <end position="2618"/>
    </location>
</feature>
<feature type="domain" description="Ketosynthase family 3 (KS3)" evidence="9">
    <location>
        <begin position="102"/>
        <end position="528"/>
    </location>
</feature>
<dbReference type="PANTHER" id="PTHR43775">
    <property type="entry name" value="FATTY ACID SYNTHASE"/>
    <property type="match status" value="1"/>
</dbReference>
<dbReference type="InterPro" id="IPR042104">
    <property type="entry name" value="PKS_dehydratase_sf"/>
</dbReference>
<dbReference type="InterPro" id="IPR020807">
    <property type="entry name" value="PKS_DH"/>
</dbReference>
<evidence type="ECO:0000256" key="3">
    <source>
        <dbReference type="ARBA" id="ARBA00022679"/>
    </source>
</evidence>
<dbReference type="SMART" id="SM00823">
    <property type="entry name" value="PKS_PP"/>
    <property type="match status" value="3"/>
</dbReference>
<sequence length="4242" mass="439820">MSEQRSFLVKLVRDVTAEILRAMLPDPPDTVEAGRGFRELGLDSLGAVELHDRLAEAVGAELPMTLAFDHPTPEAVADYLYARVFGHAAEEDHGVKAVVGSDEPIAIVGIGCRYPGGVTTPDELWRLVAEGRETLTGFPADRGWDLDRLFDDDPETPNTTYARSAHFLHDAADFDPDFFGVNPREAQAMDPQQRLVLETAWEALEHAGIDPTTLRGSQTGVFVGAEPQDYGPRLDKAPAGVEGYLVTGQAPSVVSGRVAYTFGLEGPTFTVDTACSASLVALHLACQSLRTGETDLALAGGVTVMSSPGTFTAFSQQRVMSRDGRCKAFAASADGAAFAEGVGILAVERLSDARRRGHPVLAVIRGSAINQDGASSGLTAPNGPSQERVIRQALANAGLAPDEVDVVEAHGTGTKLGDPIEAHALLATYGRDRNGRGPLRLGSIKSNIGHTQAAAGAAGVIKMVMAMRHETLPRTLHVDEPSPYVDWSSGGVELLTENTPWPSDGTPRRAGVSSFGVSGTNAHVVLEEPDPADTGSGERPPTEEPTPPAFEAAVLPFAVSGRSRAALRAQAARLEAHLAERPGLRLADVAHSLLTTRTAWEHRAVVVADDAAELRAALASLAADEPAATVVHGTADARREAVFVFPGQGSQWPGMATELLDSSPVFAARMAECAAEIESYVDWRVLDALRDPEALERLEVVQPVLFAVMVSLAALWESVGVRPAAVVGHSQGEVAAAYVAGALSLEDAVRVIVLRSRLFAETLVGKGAIAAIALPAAELERRLASWDGRLSVGAKNGPSHSTVVGDEAALAELVAACEAEGVRARMLASTVASHSDQVDPLRDRLLELLAPISPRSGRVPFYSTVTGGAMDGAALTPDYWFSNARRPVEFHQVVTTLLAEEHGAFVECSAHPVLVMSVRDAIEAAEADAYATGTLRREEGGPRRFLASAAEAYANGVPADLTAVVTGTSPYRVELPTYPFQRRRFWLDAATGGGDVAAAGLAAADHPLLGAAVLLAESGGIVLTGRLSLQTHPWLADHAASGTVLLPGTAFVELAITAGDQAGCGHLAELTLESPLALPERGGVEVQIAVGPDQDGTRTVSVHSRVGEGSWTRHAAGLLTPHAEPADGPIDGHTGGHTGGDLTVWPPEGAAPVSLDGFYERLAGLGYGYGPMFRGLQAAWLRGDEVFAEVGLPEGAGADRYGLHPALLDAGLHAEALLGGDEQGVSLPFAWTGVTLHASGASTARVHLWRSGRDAVSLSLADAGGAPLATVRSLVSRPVSAGQLAPARHDSLFRVEWTPLPELSAPAGGSAAVLGDDVHELVRHGLAGAVHRDLEDVAAAEPRPGTVFAACPARPSTTDVATGLGEVSAQALALLQAWLADERLADTRLVLVTGGAVSAGADGDVRDLAAAPVWGLVRSAQSEHPGRFALLDLDPAAGDVPAGAVLGALAAGEPQLAVRPSADPAARTGTLLAARLARATSTPTLVPPAGVAEWRLDAPVKGSLSALTLVPDPAAGRVLEAGEVRVEIRAAGLNFRDLVVTLGMVPENDEPIGGEIAGVVTEVGPGVTRFAPGDRVMGLMDGAFGPAGVADQRLLAPLPEGWTFAEGAAVPVAFLTAYYGLVDLAGLRPGERVLIHAAAGGVGMAAVQIARHLGAEVFGTASPGKWEATGLDEEHLASSRTLDFEEKFPPVDVVLNSLAGEYTDASLRLLKPGGRFLELGKTDVRTDSGVRYLLYSLMEAGPDRLGTMLAEVLELFAGGALRRLPVRAWDVRRAPEAFRVMQRAGHVGKLVLTMPPRLGPGGTVLVTGGTGTLGGLVARHLVVAYGVRRLLLVSRGGAAGAGVAELRAELAGLGAVVEVAACDVADREALAGVLAGRSVSAVVHCAGLLDDGVVEGLTPERLGAVLRAKAVAAWNLHELVGDVDAFVLYSSAAGVLGDAGQANYAAANVFLDALAAHRKARDLPAQSLAWGFWEQRSAMSAHLGEADVARMERAGARGLSSEEGLALFDAALSIDEALLVPIHLDLPRADAAPPLLHGLVRRPARRGAAAGPAPAGAAAALERRLAALPYGERDELLLQLVKTQVATVLGHSGTDAISTQRAFTDLGFDSLTAIELRNRLNAATGLRLPSTLVFDYPTPAALAGYVKERLLGEATAPAAPVTHTAEADEPIAIVGMACRLPGGVDSPEALWRLLTEEGEGRSAFPTDRGWDLERLFDPDPAKHGTSYVREAGFLEDAGEFDAEFFGMSPREALATDPQQRTVLEVAWEALERAGIDPATLKGTDTGVFVGATATGYATGPGPLPEDVEGYLITGNSISVMSGRISYVLGLEGPAITVDTACSSSLVALHLACESLRKGESSLALAGGVTILSTPEVFVEFSRQRGLARDARCKSFAEAADGTVFSEGAGVVLLERLSEARRRGHRVLAVVRGSAVNQDGASNGLTAPSGPSQQRVIRAALAAARLTPGDVDAVEGHGTGTMLGDPIEAQALLATYGQDREAPLWLGSVKSNIGHTQAAAGVAGVIKMVLALRNGVLPASLHVDAPTSHADWSAGQVSLLTRAVDWPEAGRPRRAGVSSFGISGTNAHVILEQAPEIPGQAPGDRPETAEPSPESPRLPVPVVVSGRGEGGVSAWAARLGADLAGRSGVSVADVGHSLVVSRAGLERRAVVVAADRQELVAGLSGPLSAGLVVEGKTAWLFPGQGSQRLGMGRELAGAFPVFAGALEEVLGGFGELGERVRGVMWSEPERVDQTLFAQCGLFAVEVAMARLLESWGLRPDVVAGHSIGELAAAFVAGVWSLSDACALVAARGRLMQGLPSGGAMVAVAAGLEQVGDVLGDGVEVAAVNGPTSVVLSGVESGVVAAVERLVGRGVRCRRLPVSHGFHSVLMEPMLGEFRVVAEGLSYRRARVAVVSNLTGGPAGDRLLDPEYWVAHVRGTVRFADGVGFLAESGVVTCLEVGPGRVLSGLGSQVVGDRVGFVALSGGGESQVRALVSGVGRAYARGVGVDWGAFYGPLRPRRVDLPTYPFQRRHYWLTLTSAPGGDVAGLGQIPAGHPLAGAIVPLAERDELVMTGQVSLAAQPWLADHTIMDTPLLPGTALVELALHAGAHVGCPVVEELTLHAPLVLTREGAALHVTVAAPGDDGTRPVTFHSHTPDGAWTRHASGVLAPSRQEPAREKVFASWPPPGATPLDVTGFYERLAEQGVSYGPVFRGLTAAWADDQHVYAEVTLPDTVRDGPGYGLHPALFDAALHGIDLAHPAGDTVDLPFTWTGVTLHATGATRARARITTTDGVTSVVLADGAGAPLAEVNGLTMRPVADAPAAAPAAAPRDGLYQVAWTAGPQPAQVAGQVAMIGNGDDDAWLRRALATAGVAVADDVGGRGAVLVAAPATPSRARSGDDADTGAPSSVHAVLAMLQAWLADERSATTRLAVVTRGAVSAGADDAAPEPEQAAVAGLLRAAQAENPGRLLLIDVDGADASYRALPAVLEADEPEVALRAGAALTPRLARAEPAPLRAPGGAWRVDVTEKGTIDNLTTVPLPDRPPAPGEVRVAMRACGLNFRDVLIALGMYPGAAELGSEGAGVVVEVGDEVTDLAPGDRVMGLFDAALATHAVADRRHLVPIPDGWDFATAAAVPAVFATAYYGLVDLAGLRPGERVLIHAAAGGVGMAAVQIARHLGAEVFGTASPGKWEATDLDEEHLASSRTLDFAEKFPPVDVVLNSLAGEFTDASLRLLKPGGRFIEMGKTDIRTGPGYTAFDLGDAGPDRTAEMLAHLAALLADGTFDPLPVRAWDLRRAPEAFRHMQQARHIGKVVLTVPAPLDPDGTVLVTGGTGGLGALAARHLVTAHGARRLLLASRSGPDAPGAAALRDELTGLGAAVEVVACDVADRKALADLVADRPLTAVVHTAGLVADGVVPALTPGRLDKVWRPKAEAARHLHDLTRTHDLAAFVLFSSCAGTFDGAGQANYAAANAYLDALAEARSAAGSPGLSIAWGMWAPESGGMTARLGESDLRRVRRDGLRPMPPEQGLALLDAALGLAAPAVVAAPLDLAAVRDREDGPPPMLRGLVSGSTRRAADDADAPAESLADRLRALPGTAGARLMLDLVRTHTAGVLGYTDPQQIDPRRGFKDLGFDSLTAVELRNRLSALAGVRLSATLVFDYPTPEAVATHIRTELVGEEPPLEAELAELERAMAGAEPSPADRERIAARLRELAAAWTAGDELATAGADELFSILDNEL</sequence>
<dbReference type="InterPro" id="IPR014043">
    <property type="entry name" value="Acyl_transferase_dom"/>
</dbReference>
<dbReference type="InterPro" id="IPR057326">
    <property type="entry name" value="KR_dom"/>
</dbReference>
<dbReference type="SUPFAM" id="SSF55048">
    <property type="entry name" value="Probable ACP-binding domain of malonyl-CoA ACP transacylase"/>
    <property type="match status" value="2"/>
</dbReference>
<dbReference type="InterPro" id="IPR006162">
    <property type="entry name" value="Ppantetheine_attach_site"/>
</dbReference>
<evidence type="ECO:0000256" key="2">
    <source>
        <dbReference type="ARBA" id="ARBA00022553"/>
    </source>
</evidence>
<feature type="domain" description="Carrier" evidence="8">
    <location>
        <begin position="4103"/>
        <end position="4178"/>
    </location>
</feature>
<dbReference type="InterPro" id="IPR013968">
    <property type="entry name" value="PKS_KR"/>
</dbReference>
<dbReference type="GO" id="GO:0016491">
    <property type="term" value="F:oxidoreductase activity"/>
    <property type="evidence" value="ECO:0007669"/>
    <property type="project" value="InterPro"/>
</dbReference>
<evidence type="ECO:0000259" key="8">
    <source>
        <dbReference type="PROSITE" id="PS50075"/>
    </source>
</evidence>
<evidence type="ECO:0000256" key="7">
    <source>
        <dbReference type="SAM" id="MobiDB-lite"/>
    </source>
</evidence>
<dbReference type="SUPFAM" id="SSF51735">
    <property type="entry name" value="NAD(P)-binding Rossmann-fold domains"/>
    <property type="match status" value="6"/>
</dbReference>
<dbReference type="SMART" id="SM00826">
    <property type="entry name" value="PKS_DH"/>
    <property type="match status" value="2"/>
</dbReference>
<dbReference type="Gene3D" id="3.40.50.11460">
    <property type="match status" value="2"/>
</dbReference>
<dbReference type="InterPro" id="IPR001227">
    <property type="entry name" value="Ac_transferase_dom_sf"/>
</dbReference>
<dbReference type="InterPro" id="IPR036291">
    <property type="entry name" value="NAD(P)-bd_dom_sf"/>
</dbReference>
<feature type="active site" description="Proton donor; for dehydratase activity" evidence="6">
    <location>
        <position position="1209"/>
    </location>
</feature>
<dbReference type="PROSITE" id="PS00012">
    <property type="entry name" value="PHOSPHOPANTETHEINE"/>
    <property type="match status" value="2"/>
</dbReference>
<feature type="active site" description="Proton donor; for dehydratase activity" evidence="6">
    <location>
        <position position="3249"/>
    </location>
</feature>
<dbReference type="SUPFAM" id="SSF53901">
    <property type="entry name" value="Thiolase-like"/>
    <property type="match status" value="2"/>
</dbReference>
<protein>
    <submittedName>
        <fullName evidence="11">Polyketide synthase 12</fullName>
    </submittedName>
</protein>
<keyword evidence="4" id="KW-0511">Multifunctional enzyme</keyword>
<keyword evidence="5" id="KW-0012">Acyltransferase</keyword>
<reference evidence="11 12" key="1">
    <citation type="submission" date="2020-08" db="EMBL/GenBank/DDBJ databases">
        <title>Sequencing the genomes of 1000 actinobacteria strains.</title>
        <authorList>
            <person name="Klenk H.-P."/>
        </authorList>
    </citation>
    <scope>NUCLEOTIDE SEQUENCE [LARGE SCALE GENOMIC DNA]</scope>
    <source>
        <strain evidence="11 12">DSM 45913</strain>
    </source>
</reference>
<dbReference type="Pfam" id="PF21089">
    <property type="entry name" value="PKS_DH_N"/>
    <property type="match status" value="2"/>
</dbReference>
<keyword evidence="2" id="KW-0597">Phosphoprotein</keyword>
<feature type="domain" description="Ketosynthase family 3 (KS3)" evidence="9">
    <location>
        <begin position="2168"/>
        <end position="2592"/>
    </location>
</feature>
<dbReference type="InterPro" id="IPR018201">
    <property type="entry name" value="Ketoacyl_synth_AS"/>
</dbReference>
<dbReference type="InterPro" id="IPR002364">
    <property type="entry name" value="Quin_OxRdtase/zeta-crystal_CS"/>
</dbReference>
<feature type="domain" description="PKS/mFAS DH" evidence="10">
    <location>
        <begin position="1006"/>
        <end position="1285"/>
    </location>
</feature>
<dbReference type="InterPro" id="IPR013154">
    <property type="entry name" value="ADH-like_N"/>
</dbReference>
<dbReference type="Gene3D" id="3.40.47.10">
    <property type="match status" value="2"/>
</dbReference>
<evidence type="ECO:0000256" key="1">
    <source>
        <dbReference type="ARBA" id="ARBA00022450"/>
    </source>
</evidence>
<dbReference type="InterPro" id="IPR020843">
    <property type="entry name" value="ER"/>
</dbReference>
<evidence type="ECO:0000313" key="12">
    <source>
        <dbReference type="Proteomes" id="UP000583800"/>
    </source>
</evidence>
<dbReference type="Pfam" id="PF00698">
    <property type="entry name" value="Acyl_transf_1"/>
    <property type="match status" value="2"/>
</dbReference>
<dbReference type="GO" id="GO:0004315">
    <property type="term" value="F:3-oxoacyl-[acyl-carrier-protein] synthase activity"/>
    <property type="evidence" value="ECO:0007669"/>
    <property type="project" value="InterPro"/>
</dbReference>
<dbReference type="Pfam" id="PF00109">
    <property type="entry name" value="ketoacyl-synt"/>
    <property type="match status" value="2"/>
</dbReference>
<dbReference type="InterPro" id="IPR016039">
    <property type="entry name" value="Thiolase-like"/>
</dbReference>
<dbReference type="GO" id="GO:0031177">
    <property type="term" value="F:phosphopantetheine binding"/>
    <property type="evidence" value="ECO:0007669"/>
    <property type="project" value="InterPro"/>
</dbReference>
<dbReference type="GO" id="GO:0008270">
    <property type="term" value="F:zinc ion binding"/>
    <property type="evidence" value="ECO:0007669"/>
    <property type="project" value="InterPro"/>
</dbReference>
<gene>
    <name evidence="11" type="ORF">FHU36_008015</name>
</gene>
<feature type="domain" description="Carrier" evidence="8">
    <location>
        <begin position="6"/>
        <end position="84"/>
    </location>
</feature>
<dbReference type="InterPro" id="IPR016035">
    <property type="entry name" value="Acyl_Trfase/lysoPLipase"/>
</dbReference>
<dbReference type="Pfam" id="PF00550">
    <property type="entry name" value="PP-binding"/>
    <property type="match status" value="3"/>
</dbReference>
<dbReference type="PROSITE" id="PS50075">
    <property type="entry name" value="CARRIER"/>
    <property type="match status" value="3"/>
</dbReference>
<dbReference type="GO" id="GO:0004312">
    <property type="term" value="F:fatty acid synthase activity"/>
    <property type="evidence" value="ECO:0007669"/>
    <property type="project" value="TreeGrafter"/>
</dbReference>
<dbReference type="CDD" id="cd08956">
    <property type="entry name" value="KR_3_FAS_SDR_x"/>
    <property type="match status" value="1"/>
</dbReference>
<feature type="region of interest" description="C-terminal hotdog fold" evidence="6">
    <location>
        <begin position="1150"/>
        <end position="1285"/>
    </location>
</feature>
<evidence type="ECO:0000256" key="6">
    <source>
        <dbReference type="PROSITE-ProRule" id="PRU01363"/>
    </source>
</evidence>
<dbReference type="Gene3D" id="1.10.1200.10">
    <property type="entry name" value="ACP-like"/>
    <property type="match status" value="3"/>
</dbReference>
<feature type="domain" description="PKS/mFAS DH" evidence="10">
    <location>
        <begin position="3055"/>
        <end position="3324"/>
    </location>
</feature>
<dbReference type="Pfam" id="PF02801">
    <property type="entry name" value="Ketoacyl-synt_C"/>
    <property type="match status" value="2"/>
</dbReference>
<feature type="region of interest" description="N-terminal hotdog fold" evidence="6">
    <location>
        <begin position="3055"/>
        <end position="3175"/>
    </location>
</feature>
<dbReference type="PROSITE" id="PS00606">
    <property type="entry name" value="KS3_1"/>
    <property type="match status" value="2"/>
</dbReference>
<feature type="domain" description="Carrier" evidence="8">
    <location>
        <begin position="2075"/>
        <end position="2150"/>
    </location>
</feature>
<dbReference type="CDD" id="cd05195">
    <property type="entry name" value="enoyl_red"/>
    <property type="match status" value="2"/>
</dbReference>
<dbReference type="EMBL" id="JACHJB010000004">
    <property type="protein sequence ID" value="MBB6351432.1"/>
    <property type="molecule type" value="Genomic_DNA"/>
</dbReference>
<dbReference type="CDD" id="cd00833">
    <property type="entry name" value="PKS"/>
    <property type="match status" value="2"/>
</dbReference>
<dbReference type="InterPro" id="IPR049552">
    <property type="entry name" value="PKS_DH_N"/>
</dbReference>
<dbReference type="InterPro" id="IPR055123">
    <property type="entry name" value="SpnB-like_Rossmann"/>
</dbReference>
<dbReference type="InterPro" id="IPR009081">
    <property type="entry name" value="PP-bd_ACP"/>
</dbReference>
<dbReference type="InterPro" id="IPR032821">
    <property type="entry name" value="PKS_assoc"/>
</dbReference>
<evidence type="ECO:0000259" key="10">
    <source>
        <dbReference type="PROSITE" id="PS52019"/>
    </source>
</evidence>
<dbReference type="SMART" id="SM00827">
    <property type="entry name" value="PKS_AT"/>
    <property type="match status" value="2"/>
</dbReference>
<dbReference type="FunFam" id="1.10.1200.10:FF:000007">
    <property type="entry name" value="Probable polyketide synthase pks17"/>
    <property type="match status" value="2"/>
</dbReference>
<organism evidence="11 12">
    <name type="scientific">Nonomuraea muscovyensis</name>
    <dbReference type="NCBI Taxonomy" id="1124761"/>
    <lineage>
        <taxon>Bacteria</taxon>
        <taxon>Bacillati</taxon>
        <taxon>Actinomycetota</taxon>
        <taxon>Actinomycetes</taxon>
        <taxon>Streptosporangiales</taxon>
        <taxon>Streptosporangiaceae</taxon>
        <taxon>Nonomuraea</taxon>
    </lineage>
</organism>
<feature type="active site" description="Proton acceptor; for dehydratase activity" evidence="6">
    <location>
        <position position="3087"/>
    </location>
</feature>
<dbReference type="InterPro" id="IPR049551">
    <property type="entry name" value="PKS_DH_C"/>
</dbReference>
<dbReference type="SMART" id="SM00829">
    <property type="entry name" value="PKS_ER"/>
    <property type="match status" value="2"/>
</dbReference>
<dbReference type="PROSITE" id="PS52019">
    <property type="entry name" value="PKS_MFAS_DH"/>
    <property type="match status" value="2"/>
</dbReference>
<dbReference type="InterPro" id="IPR014031">
    <property type="entry name" value="Ketoacyl_synth_C"/>
</dbReference>
<dbReference type="SUPFAM" id="SSF50129">
    <property type="entry name" value="GroES-like"/>
    <property type="match status" value="2"/>
</dbReference>
<dbReference type="FunFam" id="3.40.47.10:FF:000019">
    <property type="entry name" value="Polyketide synthase type I"/>
    <property type="match status" value="2"/>
</dbReference>
<dbReference type="Pfam" id="PF13602">
    <property type="entry name" value="ADH_zinc_N_2"/>
    <property type="match status" value="2"/>
</dbReference>
<evidence type="ECO:0000256" key="5">
    <source>
        <dbReference type="ARBA" id="ARBA00023315"/>
    </source>
</evidence>
<dbReference type="Gene3D" id="3.90.180.10">
    <property type="entry name" value="Medium-chain alcohol dehydrogenases, catalytic domain"/>
    <property type="match status" value="2"/>
</dbReference>
<feature type="region of interest" description="Disordered" evidence="7">
    <location>
        <begin position="496"/>
        <end position="548"/>
    </location>
</feature>
<feature type="active site" description="Proton acceptor; for dehydratase activity" evidence="6">
    <location>
        <position position="1038"/>
    </location>
</feature>
<keyword evidence="12" id="KW-1185">Reference proteome</keyword>
<comment type="caution">
    <text evidence="11">The sequence shown here is derived from an EMBL/GenBank/DDBJ whole genome shotgun (WGS) entry which is preliminary data.</text>
</comment>
<dbReference type="Gene3D" id="3.40.366.10">
    <property type="entry name" value="Malonyl-Coenzyme A Acyl Carrier Protein, domain 2"/>
    <property type="match status" value="2"/>
</dbReference>
<dbReference type="PROSITE" id="PS01162">
    <property type="entry name" value="QOR_ZETA_CRYSTAL"/>
    <property type="match status" value="2"/>
</dbReference>
<dbReference type="Pfam" id="PF16197">
    <property type="entry name" value="KAsynt_C_assoc"/>
    <property type="match status" value="2"/>
</dbReference>
<dbReference type="SMART" id="SM01294">
    <property type="entry name" value="PKS_PP_betabranch"/>
    <property type="match status" value="3"/>
</dbReference>
<keyword evidence="3" id="KW-0808">Transferase</keyword>
<proteinExistence type="predicted"/>
<dbReference type="InterPro" id="IPR020806">
    <property type="entry name" value="PKS_PP-bd"/>
</dbReference>
<evidence type="ECO:0000259" key="9">
    <source>
        <dbReference type="PROSITE" id="PS52004"/>
    </source>
</evidence>
<dbReference type="InterPro" id="IPR011032">
    <property type="entry name" value="GroES-like_sf"/>
</dbReference>
<dbReference type="PROSITE" id="PS52004">
    <property type="entry name" value="KS3_2"/>
    <property type="match status" value="2"/>
</dbReference>
<dbReference type="SUPFAM" id="SSF52151">
    <property type="entry name" value="FabD/lysophospholipase-like"/>
    <property type="match status" value="2"/>
</dbReference>
<dbReference type="InterPro" id="IPR020841">
    <property type="entry name" value="PKS_Beta-ketoAc_synthase_dom"/>
</dbReference>
<dbReference type="GO" id="GO:0006633">
    <property type="term" value="P:fatty acid biosynthetic process"/>
    <property type="evidence" value="ECO:0007669"/>
    <property type="project" value="InterPro"/>
</dbReference>
<dbReference type="SUPFAM" id="SSF47336">
    <property type="entry name" value="ACP-like"/>
    <property type="match status" value="3"/>
</dbReference>
<dbReference type="Pfam" id="PF22953">
    <property type="entry name" value="SpnB_Rossmann"/>
    <property type="match status" value="2"/>
</dbReference>
<feature type="region of interest" description="C-terminal hotdog fold" evidence="6">
    <location>
        <begin position="3189"/>
        <end position="3324"/>
    </location>
</feature>
<name>A0A7X0CA78_9ACTN</name>
<dbReference type="FunFam" id="3.40.366.10:FF:000002">
    <property type="entry name" value="Probable polyketide synthase 2"/>
    <property type="match status" value="1"/>
</dbReference>
<dbReference type="InterPro" id="IPR036736">
    <property type="entry name" value="ACP-like_sf"/>
</dbReference>
<dbReference type="RefSeq" id="WP_185089190.1">
    <property type="nucleotide sequence ID" value="NZ_JACHJB010000004.1"/>
</dbReference>
<evidence type="ECO:0000256" key="4">
    <source>
        <dbReference type="ARBA" id="ARBA00023268"/>
    </source>
</evidence>
<dbReference type="Gene3D" id="3.40.50.720">
    <property type="entry name" value="NAD(P)-binding Rossmann-like Domain"/>
    <property type="match status" value="2"/>
</dbReference>
<dbReference type="SMART" id="SM00822">
    <property type="entry name" value="PKS_KR"/>
    <property type="match status" value="2"/>
</dbReference>